<comment type="subcellular location">
    <subcellularLocation>
        <location evidence="3">Cytoplasm</location>
        <location evidence="3">Cytoskeleton</location>
    </subcellularLocation>
    <subcellularLocation>
        <location evidence="2">Nucleus</location>
    </subcellularLocation>
</comment>
<proteinExistence type="inferred from homology"/>
<name>A0AAD9IYB2_9ANNE</name>
<dbReference type="EMBL" id="JAODUP010000942">
    <property type="protein sequence ID" value="KAK2142530.1"/>
    <property type="molecule type" value="Genomic_DNA"/>
</dbReference>
<comment type="function">
    <text evidence="1">Actins are highly conserved proteins that are involved in various types of cell motility and are ubiquitously expressed in all eukaryotic cells.</text>
</comment>
<evidence type="ECO:0000256" key="1">
    <source>
        <dbReference type="ARBA" id="ARBA00003520"/>
    </source>
</evidence>
<evidence type="ECO:0000256" key="8">
    <source>
        <dbReference type="ARBA" id="ARBA00074635"/>
    </source>
</evidence>
<keyword evidence="5" id="KW-0963">Cytoplasm</keyword>
<keyword evidence="6" id="KW-0206">Cytoskeleton</keyword>
<dbReference type="PANTHER" id="PTHR11937">
    <property type="entry name" value="ACTIN"/>
    <property type="match status" value="1"/>
</dbReference>
<gene>
    <name evidence="9" type="ORF">LSH36_942g01043</name>
</gene>
<sequence length="421" mass="48457">MQKHKVKLAHSLKRKALLQEINGLEKKAKVTNKASSSLEDDANGRKKKSVPNCVIKAKTVRNRIFIGDQIEDCKDLSGLYYLLAFQKGYLINWEIERQVWDYIFGKSYLDVDFDDTSIIITEPYFNFPSIQEAVSEILFEDYQFHSVFRCNSGFLTQSKYYNECKNSSELCCLVIDSGYSFTHVTPYYLDKKIKQGIKRINVGGKILTNHLKEIVSYRQLMVMDETYVMNQVKEDVCFVSLDFFKDMEIAKKHSTANTIVRDYVLPDYTHIKRGHIRDPEDAGTKPTGSEQIIRLNNERFSVPEVLFHPSDIGIQEMGLAETVVHSISCTPEEMHPHLYNNIVVTGGNGLLPGFKERLYNDVRAMAPCELDVRVTCSDNPVNYPWQGGVLMSEHSDFNKQLVTKAEYEEYGYNLCMERFDV</sequence>
<evidence type="ECO:0000256" key="3">
    <source>
        <dbReference type="ARBA" id="ARBA00004245"/>
    </source>
</evidence>
<evidence type="ECO:0000313" key="9">
    <source>
        <dbReference type="EMBL" id="KAK2142530.1"/>
    </source>
</evidence>
<accession>A0AAD9IYB2</accession>
<evidence type="ECO:0000256" key="4">
    <source>
        <dbReference type="ARBA" id="ARBA00005665"/>
    </source>
</evidence>
<evidence type="ECO:0000256" key="6">
    <source>
        <dbReference type="ARBA" id="ARBA00023212"/>
    </source>
</evidence>
<reference evidence="9" key="1">
    <citation type="journal article" date="2023" name="Mol. Biol. Evol.">
        <title>Third-Generation Sequencing Reveals the Adaptive Role of the Epigenome in Three Deep-Sea Polychaetes.</title>
        <authorList>
            <person name="Perez M."/>
            <person name="Aroh O."/>
            <person name="Sun Y."/>
            <person name="Lan Y."/>
            <person name="Juniper S.K."/>
            <person name="Young C.R."/>
            <person name="Angers B."/>
            <person name="Qian P.Y."/>
        </authorList>
    </citation>
    <scope>NUCLEOTIDE SEQUENCE</scope>
    <source>
        <strain evidence="9">P08H-3</strain>
    </source>
</reference>
<comment type="similarity">
    <text evidence="4">Belongs to the actin family. ARP6 subfamily.</text>
</comment>
<protein>
    <recommendedName>
        <fullName evidence="8">Actin-related protein 6</fullName>
    </recommendedName>
</protein>
<dbReference type="Gene3D" id="3.90.640.10">
    <property type="entry name" value="Actin, Chain A, domain 4"/>
    <property type="match status" value="1"/>
</dbReference>
<dbReference type="SMART" id="SM00268">
    <property type="entry name" value="ACTIN"/>
    <property type="match status" value="1"/>
</dbReference>
<dbReference type="InterPro" id="IPR043129">
    <property type="entry name" value="ATPase_NBD"/>
</dbReference>
<dbReference type="CDD" id="cd10210">
    <property type="entry name" value="ASKHA_NBD_Arp6"/>
    <property type="match status" value="1"/>
</dbReference>
<dbReference type="Gene3D" id="2.30.36.70">
    <property type="entry name" value="Actin, Chain A, domain 2"/>
    <property type="match status" value="1"/>
</dbReference>
<evidence type="ECO:0000256" key="5">
    <source>
        <dbReference type="ARBA" id="ARBA00022490"/>
    </source>
</evidence>
<comment type="caution">
    <text evidence="9">The sequence shown here is derived from an EMBL/GenBank/DDBJ whole genome shotgun (WGS) entry which is preliminary data.</text>
</comment>
<dbReference type="Pfam" id="PF00022">
    <property type="entry name" value="Actin"/>
    <property type="match status" value="1"/>
</dbReference>
<dbReference type="FunFam" id="2.30.36.70:FF:000003">
    <property type="entry name" value="Actin-related protein 6"/>
    <property type="match status" value="1"/>
</dbReference>
<keyword evidence="10" id="KW-1185">Reference proteome</keyword>
<keyword evidence="7" id="KW-0539">Nucleus</keyword>
<evidence type="ECO:0000313" key="10">
    <source>
        <dbReference type="Proteomes" id="UP001208570"/>
    </source>
</evidence>
<evidence type="ECO:0000256" key="2">
    <source>
        <dbReference type="ARBA" id="ARBA00004123"/>
    </source>
</evidence>
<dbReference type="GO" id="GO:0005634">
    <property type="term" value="C:nucleus"/>
    <property type="evidence" value="ECO:0007669"/>
    <property type="project" value="UniProtKB-SubCell"/>
</dbReference>
<dbReference type="Proteomes" id="UP001208570">
    <property type="component" value="Unassembled WGS sequence"/>
</dbReference>
<dbReference type="AlphaFoldDB" id="A0AAD9IYB2"/>
<organism evidence="9 10">
    <name type="scientific">Paralvinella palmiformis</name>
    <dbReference type="NCBI Taxonomy" id="53620"/>
    <lineage>
        <taxon>Eukaryota</taxon>
        <taxon>Metazoa</taxon>
        <taxon>Spiralia</taxon>
        <taxon>Lophotrochozoa</taxon>
        <taxon>Annelida</taxon>
        <taxon>Polychaeta</taxon>
        <taxon>Sedentaria</taxon>
        <taxon>Canalipalpata</taxon>
        <taxon>Terebellida</taxon>
        <taxon>Terebelliformia</taxon>
        <taxon>Alvinellidae</taxon>
        <taxon>Paralvinella</taxon>
    </lineage>
</organism>
<dbReference type="SUPFAM" id="SSF53067">
    <property type="entry name" value="Actin-like ATPase domain"/>
    <property type="match status" value="2"/>
</dbReference>
<dbReference type="FunFam" id="3.90.640.10:FF:000014">
    <property type="entry name" value="Putative actin-related protein 6"/>
    <property type="match status" value="1"/>
</dbReference>
<evidence type="ECO:0000256" key="7">
    <source>
        <dbReference type="ARBA" id="ARBA00023242"/>
    </source>
</evidence>
<dbReference type="GO" id="GO:0005856">
    <property type="term" value="C:cytoskeleton"/>
    <property type="evidence" value="ECO:0007669"/>
    <property type="project" value="UniProtKB-SubCell"/>
</dbReference>
<dbReference type="InterPro" id="IPR004000">
    <property type="entry name" value="Actin"/>
</dbReference>
<dbReference type="Gene3D" id="3.30.420.40">
    <property type="match status" value="2"/>
</dbReference>